<keyword evidence="3" id="KW-1185">Reference proteome</keyword>
<gene>
    <name evidence="2" type="ORF">HAHE_06720</name>
</gene>
<evidence type="ECO:0000313" key="3">
    <source>
        <dbReference type="Proteomes" id="UP001374893"/>
    </source>
</evidence>
<dbReference type="Proteomes" id="UP001374893">
    <property type="component" value="Chromosome"/>
</dbReference>
<organism evidence="2 3">
    <name type="scientific">Haloferula helveola</name>
    <dbReference type="NCBI Taxonomy" id="490095"/>
    <lineage>
        <taxon>Bacteria</taxon>
        <taxon>Pseudomonadati</taxon>
        <taxon>Verrucomicrobiota</taxon>
        <taxon>Verrucomicrobiia</taxon>
        <taxon>Verrucomicrobiales</taxon>
        <taxon>Verrucomicrobiaceae</taxon>
        <taxon>Haloferula</taxon>
    </lineage>
</organism>
<reference evidence="2 3" key="1">
    <citation type="submission" date="2021-06" db="EMBL/GenBank/DDBJ databases">
        <title>Complete genome of Haloferula helveola possessing various polysaccharide degrading enzymes.</title>
        <authorList>
            <person name="Takami H."/>
            <person name="Huang C."/>
            <person name="Hamasaki K."/>
        </authorList>
    </citation>
    <scope>NUCLEOTIDE SEQUENCE [LARGE SCALE GENOMIC DNA]</scope>
    <source>
        <strain evidence="2 3">CN-1</strain>
    </source>
</reference>
<accession>A0ABM7R992</accession>
<proteinExistence type="predicted"/>
<dbReference type="EMBL" id="AP024702">
    <property type="protein sequence ID" value="BCX46764.1"/>
    <property type="molecule type" value="Genomic_DNA"/>
</dbReference>
<dbReference type="RefSeq" id="WP_338688644.1">
    <property type="nucleotide sequence ID" value="NZ_AP024702.1"/>
</dbReference>
<evidence type="ECO:0000313" key="2">
    <source>
        <dbReference type="EMBL" id="BCX46764.1"/>
    </source>
</evidence>
<protein>
    <submittedName>
        <fullName evidence="2">Uncharacterized protein</fullName>
    </submittedName>
</protein>
<evidence type="ECO:0000256" key="1">
    <source>
        <dbReference type="SAM" id="MobiDB-lite"/>
    </source>
</evidence>
<name>A0ABM7R992_9BACT</name>
<feature type="region of interest" description="Disordered" evidence="1">
    <location>
        <begin position="1"/>
        <end position="22"/>
    </location>
</feature>
<sequence>MTAERNFHEAAQPYGEFDPNSGTLLVEKDGERFEFTLRDGVLTCDGPPRSACRVPVADDVTVLEIRRFITTKLAGADEGDSL</sequence>